<dbReference type="Gene3D" id="2.60.40.1080">
    <property type="match status" value="13"/>
</dbReference>
<dbReference type="EMBL" id="QGTQ01000007">
    <property type="protein sequence ID" value="PWW03310.1"/>
    <property type="molecule type" value="Genomic_DNA"/>
</dbReference>
<dbReference type="SMART" id="SM00635">
    <property type="entry name" value="BID_2"/>
    <property type="match status" value="13"/>
</dbReference>
<feature type="domain" description="BIG2" evidence="1">
    <location>
        <begin position="670"/>
        <end position="747"/>
    </location>
</feature>
<sequence>MRARARFRRVTVILAFITMLISQVIFGGFINIGVAQAAVNVDYGTAKKIDLSTMGLGYDMTNLPYGQFIGLPGGKVGILGSTAAGHSYSVIDSSGNKVFSLPLNTSAIMGTRATNYSEVYAAPMANGNTVIMWAGQPTGCDQNKGYSVQFIIVDGQGNVVQSATDVSTATANYNCYISAQPLSNGNIAFMYQVTGAEYYYRIFNPTTKAFLSSPVSIEGAGATDSSYTHVLAASSNGTFMVVYHTYNATQYHVAVYQNDGTRIKTFDFGTEDTYGNGEKSLTALSNGNYALLIHTLSGYQLQIFDSSGNTVGSAITSGLTYTATDGSIVENPGVLGLGDGGFLVVDNVYQNIEPDYPGQLYVKQFNNDGTFYNNNSSWTPTGVEGSVYTYGWAFNGYDKGFGFLNWVDSKLYTFGMDTAVPVTGVTLNTSALSLTTGGATSTLTATVAPSNATNKNVTWSSDNTGVATVANGVVTPVSAGTAHITVTTVDGSQTATATVTVTTPVASVTLDHTSLNLETGGSTGTLIATLNPANATNKSVTWTSSNASVATVANGVVTPVGPGTATITVTTADGGKTAACTVTVVTRVSSVTVSPSTLDLKVGGPTGTITSTVSPAGATNSSVTWSSDNSSVATVVNGVVTAVGNGTAHITATTADGGFTSTSTVNVTTPVTGVTLDKTTLSLIKGGAAGTLTAAVNPSTATNKGVTWVSMNPGVATVSNGVITPVGAGTTDIVVTTDDGGFTAISKVTVKTAVTGVMLDQPTMHLFKGGATGTLVATVNPSDATDQGLTWSSDDTNVATVVNGVVTAVGDGTATITVTTVDGSYTATSEVTVTTPVTGVTLDHSTLDLFTGGADGTLVATVNPSDATDSSVTWSTDDASVATVVGGVVTPVGVGTATITVTTADGGYTATSTVTVTTPVTGVTLDQPTLHLFKGGAAGTLTETVNPSDATDKSVIWDSDDTNVATVTNGVVTPVGDGTATITVTTVDGSYTATSTVTVTTPVTGVTVDKSTLDLFVGGADETLVATVNPSDATDSSVTWGSDDTNVATVVNGVVTPVGVGTATITVTTTDGGYTATSIVTVTKPVTGVTLDQPTLHLYKGGATETLVATVNPSDATDKTVTWSSDDTNVATVVDGVVTAVGDGTAHITVTTVDGGYTATSSVTVTTPVTGVTLDKSTLHLLVGGADGTLAETVNPSDATDSSVTWSSDDTNVATVVNGVVTPVGVGTATITVTTVDGGYTATTEVTVTKPVTGVILDQPTLHLYKGGAPGTLTETVSPSDATDKGVTWSSSDTSVATVADGVVTAVGDGTATITVTTVDGGYTATSTVTVTTPATGVTVDKSTLDLFVGGADETLVATVNPLDATDPSVTWSSDNTNVATVVNGVVTPIGVGTATITVITVDGGYTATTEVTVTKPVTGVTLDQPTLHLYKGGATETLVATVNPSDATDKGVTWSSSDTSVATVADGVVTAVGDGTATITVTTVDGGYTATSTVTVTTPATGVTVDKSTLDLFVGGADETLVATVNPLDATD</sequence>
<protein>
    <submittedName>
        <fullName evidence="2">Ig-like protein group 2</fullName>
    </submittedName>
</protein>
<dbReference type="InterPro" id="IPR008964">
    <property type="entry name" value="Invasin/intimin_cell_adhesion"/>
</dbReference>
<feature type="domain" description="BIG2" evidence="1">
    <location>
        <begin position="1334"/>
        <end position="1411"/>
    </location>
</feature>
<feature type="non-terminal residue" evidence="2">
    <location>
        <position position="1533"/>
    </location>
</feature>
<evidence type="ECO:0000259" key="1">
    <source>
        <dbReference type="SMART" id="SM00635"/>
    </source>
</evidence>
<feature type="domain" description="BIG2" evidence="1">
    <location>
        <begin position="753"/>
        <end position="830"/>
    </location>
</feature>
<evidence type="ECO:0000313" key="3">
    <source>
        <dbReference type="Proteomes" id="UP000246635"/>
    </source>
</evidence>
<proteinExistence type="predicted"/>
<comment type="caution">
    <text evidence="2">The sequence shown here is derived from an EMBL/GenBank/DDBJ whole genome shotgun (WGS) entry which is preliminary data.</text>
</comment>
<accession>A0A2V2YV26</accession>
<organism evidence="2 3">
    <name type="scientific">Paenibacillus cellulosilyticus</name>
    <dbReference type="NCBI Taxonomy" id="375489"/>
    <lineage>
        <taxon>Bacteria</taxon>
        <taxon>Bacillati</taxon>
        <taxon>Bacillota</taxon>
        <taxon>Bacilli</taxon>
        <taxon>Bacillales</taxon>
        <taxon>Paenibacillaceae</taxon>
        <taxon>Paenibacillus</taxon>
    </lineage>
</organism>
<reference evidence="2 3" key="1">
    <citation type="submission" date="2018-05" db="EMBL/GenBank/DDBJ databases">
        <title>Genomic Encyclopedia of Type Strains, Phase III (KMG-III): the genomes of soil and plant-associated and newly described type strains.</title>
        <authorList>
            <person name="Whitman W."/>
        </authorList>
    </citation>
    <scope>NUCLEOTIDE SEQUENCE [LARGE SCALE GENOMIC DNA]</scope>
    <source>
        <strain evidence="2 3">CECT 5696</strain>
    </source>
</reference>
<dbReference type="Pfam" id="PF02368">
    <property type="entry name" value="Big_2"/>
    <property type="match status" value="13"/>
</dbReference>
<dbReference type="RefSeq" id="WP_110044193.1">
    <property type="nucleotide sequence ID" value="NZ_QGTQ01000007.1"/>
</dbReference>
<gene>
    <name evidence="2" type="ORF">DFQ01_107209</name>
</gene>
<feature type="domain" description="BIG2" evidence="1">
    <location>
        <begin position="1085"/>
        <end position="1162"/>
    </location>
</feature>
<dbReference type="Proteomes" id="UP000246635">
    <property type="component" value="Unassembled WGS sequence"/>
</dbReference>
<feature type="domain" description="BIG2" evidence="1">
    <location>
        <begin position="421"/>
        <end position="498"/>
    </location>
</feature>
<name>A0A2V2YV26_9BACL</name>
<feature type="domain" description="BIG2" evidence="1">
    <location>
        <begin position="504"/>
        <end position="581"/>
    </location>
</feature>
<feature type="domain" description="BIG2" evidence="1">
    <location>
        <begin position="1002"/>
        <end position="1079"/>
    </location>
</feature>
<dbReference type="SUPFAM" id="SSF49373">
    <property type="entry name" value="Invasin/intimin cell-adhesion fragments"/>
    <property type="match status" value="13"/>
</dbReference>
<feature type="domain" description="BIG2" evidence="1">
    <location>
        <begin position="919"/>
        <end position="996"/>
    </location>
</feature>
<dbReference type="InterPro" id="IPR003343">
    <property type="entry name" value="Big_2"/>
</dbReference>
<keyword evidence="3" id="KW-1185">Reference proteome</keyword>
<evidence type="ECO:0000313" key="2">
    <source>
        <dbReference type="EMBL" id="PWW03310.1"/>
    </source>
</evidence>
<feature type="domain" description="BIG2" evidence="1">
    <location>
        <begin position="1168"/>
        <end position="1245"/>
    </location>
</feature>
<feature type="domain" description="BIG2" evidence="1">
    <location>
        <begin position="1417"/>
        <end position="1494"/>
    </location>
</feature>
<feature type="domain" description="BIG2" evidence="1">
    <location>
        <begin position="836"/>
        <end position="913"/>
    </location>
</feature>
<feature type="domain" description="BIG2" evidence="1">
    <location>
        <begin position="1251"/>
        <end position="1328"/>
    </location>
</feature>
<feature type="domain" description="BIG2" evidence="1">
    <location>
        <begin position="587"/>
        <end position="664"/>
    </location>
</feature>